<dbReference type="Gene3D" id="3.50.50.60">
    <property type="entry name" value="FAD/NAD(P)-binding domain"/>
    <property type="match status" value="1"/>
</dbReference>
<feature type="binding site" evidence="8">
    <location>
        <position position="204"/>
    </location>
    <ligand>
        <name>NADP(+)</name>
        <dbReference type="ChEBI" id="CHEBI:58349"/>
    </ligand>
</feature>
<evidence type="ECO:0000256" key="6">
    <source>
        <dbReference type="ARBA" id="ARBA00023002"/>
    </source>
</evidence>
<dbReference type="InterPro" id="IPR023753">
    <property type="entry name" value="FAD/NAD-binding_dom"/>
</dbReference>
<comment type="cofactor">
    <cofactor evidence="1 7">
        <name>FAD</name>
        <dbReference type="ChEBI" id="CHEBI:57692"/>
    </cofactor>
</comment>
<evidence type="ECO:0000256" key="4">
    <source>
        <dbReference type="ARBA" id="ARBA00022827"/>
    </source>
</evidence>
<organism evidence="10 11">
    <name type="scientific">Sphingobium fontiphilum</name>
    <dbReference type="NCBI Taxonomy" id="944425"/>
    <lineage>
        <taxon>Bacteria</taxon>
        <taxon>Pseudomonadati</taxon>
        <taxon>Pseudomonadota</taxon>
        <taxon>Alphaproteobacteria</taxon>
        <taxon>Sphingomonadales</taxon>
        <taxon>Sphingomonadaceae</taxon>
        <taxon>Sphingobium</taxon>
    </lineage>
</organism>
<feature type="domain" description="FAD/NAD(P)-binding" evidence="9">
    <location>
        <begin position="3"/>
        <end position="162"/>
    </location>
</feature>
<dbReference type="Pfam" id="PF07992">
    <property type="entry name" value="Pyr_redox_2"/>
    <property type="match status" value="1"/>
</dbReference>
<gene>
    <name evidence="10" type="ORF">GGR44_001487</name>
</gene>
<protein>
    <submittedName>
        <fullName evidence="10">Ferredoxin--NADP+ reductase</fullName>
        <ecNumber evidence="10">1.18.1.2</ecNumber>
    </submittedName>
</protein>
<reference evidence="10 11" key="1">
    <citation type="submission" date="2020-08" db="EMBL/GenBank/DDBJ databases">
        <title>Genomic Encyclopedia of Type Strains, Phase IV (KMG-IV): sequencing the most valuable type-strain genomes for metagenomic binning, comparative biology and taxonomic classification.</title>
        <authorList>
            <person name="Goeker M."/>
        </authorList>
    </citation>
    <scope>NUCLEOTIDE SEQUENCE [LARGE SCALE GENOMIC DNA]</scope>
    <source>
        <strain evidence="10 11">DSM 29348</strain>
    </source>
</reference>
<comment type="caution">
    <text evidence="10">The sequence shown here is derived from an EMBL/GenBank/DDBJ whole genome shotgun (WGS) entry which is preliminary data.</text>
</comment>
<dbReference type="InterPro" id="IPR055275">
    <property type="entry name" value="Ferredox_Rdtase"/>
</dbReference>
<dbReference type="PIRSF" id="PIRSF000362">
    <property type="entry name" value="FNR"/>
    <property type="match status" value="1"/>
</dbReference>
<evidence type="ECO:0000256" key="3">
    <source>
        <dbReference type="ARBA" id="ARBA00022630"/>
    </source>
</evidence>
<feature type="binding site" evidence="8">
    <location>
        <begin position="148"/>
        <end position="151"/>
    </location>
    <ligand>
        <name>NADP(+)</name>
        <dbReference type="ChEBI" id="CHEBI:58349"/>
    </ligand>
</feature>
<feature type="binding site" evidence="7">
    <location>
        <position position="344"/>
    </location>
    <ligand>
        <name>FAD</name>
        <dbReference type="ChEBI" id="CHEBI:57692"/>
    </ligand>
</feature>
<dbReference type="InterPro" id="IPR021163">
    <property type="entry name" value="Ferredox_Rdtase_adrenod"/>
</dbReference>
<proteinExistence type="inferred from homology"/>
<keyword evidence="3" id="KW-0285">Flavoprotein</keyword>
<keyword evidence="5 8" id="KW-0521">NADP</keyword>
<accession>A0A7W6GNZ1</accession>
<feature type="binding site" evidence="7">
    <location>
        <position position="78"/>
    </location>
    <ligand>
        <name>FAD</name>
        <dbReference type="ChEBI" id="CHEBI:57692"/>
    </ligand>
</feature>
<evidence type="ECO:0000313" key="11">
    <source>
        <dbReference type="Proteomes" id="UP000552757"/>
    </source>
</evidence>
<evidence type="ECO:0000313" key="10">
    <source>
        <dbReference type="EMBL" id="MBB3981828.1"/>
    </source>
</evidence>
<dbReference type="AlphaFoldDB" id="A0A7W6GNZ1"/>
<dbReference type="InterPro" id="IPR036188">
    <property type="entry name" value="FAD/NAD-bd_sf"/>
</dbReference>
<name>A0A7W6GNZ1_9SPHN</name>
<feature type="binding site" evidence="8">
    <location>
        <begin position="192"/>
        <end position="193"/>
    </location>
    <ligand>
        <name>NADP(+)</name>
        <dbReference type="ChEBI" id="CHEBI:58349"/>
    </ligand>
</feature>
<keyword evidence="4 7" id="KW-0274">FAD</keyword>
<dbReference type="RefSeq" id="WP_183954938.1">
    <property type="nucleotide sequence ID" value="NZ_JACIEB010000003.1"/>
</dbReference>
<keyword evidence="6 10" id="KW-0560">Oxidoreductase</keyword>
<evidence type="ECO:0000256" key="2">
    <source>
        <dbReference type="ARBA" id="ARBA00008312"/>
    </source>
</evidence>
<feature type="binding site" evidence="7">
    <location>
        <position position="12"/>
    </location>
    <ligand>
        <name>FAD</name>
        <dbReference type="ChEBI" id="CHEBI:57692"/>
    </ligand>
</feature>
<comment type="similarity">
    <text evidence="2">Belongs to the ferredoxin--NADP reductase type 1 family.</text>
</comment>
<dbReference type="PRINTS" id="PR00419">
    <property type="entry name" value="ADXRDTASE"/>
</dbReference>
<sequence>MRHIAIVGSGPAGYYTAEACLRMWDKDVRIDMIDRMPVPFGLLRSGVAPDHQAIKRVARDFEQVAMTDQVRFVGHVTVGQDIDVAEILELYDAVVIATGAPQDRPLGIPGADLPGVVGSAAFFGWYNGHPEQAGLNPPLSGSAVLIGNGNVASDVARVLAKTPVELAGSDMAAHAREALGRERPSHIVIAGRRGPHQMTMTARELGEIADLKGAVAHVDRADLPPVSADSGLAAGPRKAMNMLRAMAALPRGEAPVEIDFRFFSRPIAIEGNGRVERVLFERTKVDAHGQAVGVGEIHAEPASLVVSCIGYRTPPIAGVPYDAGLGRFASQDGRMGDGLYCVGWARRGPTGTIGANRPDGYRIAELIGQDVPGGSGKEGRAGLDRLLAARGVDLVTFRDWQNIDRLEREHARAGAPREKIIAVDEMMAAAHMVG</sequence>
<feature type="binding site" evidence="7">
    <location>
        <begin position="351"/>
        <end position="353"/>
    </location>
    <ligand>
        <name>FAD</name>
        <dbReference type="ChEBI" id="CHEBI:57692"/>
    </ligand>
</feature>
<evidence type="ECO:0000256" key="7">
    <source>
        <dbReference type="PIRSR" id="PIRSR000362-1"/>
    </source>
</evidence>
<evidence type="ECO:0000256" key="5">
    <source>
        <dbReference type="ARBA" id="ARBA00022857"/>
    </source>
</evidence>
<evidence type="ECO:0000259" key="9">
    <source>
        <dbReference type="Pfam" id="PF07992"/>
    </source>
</evidence>
<dbReference type="EC" id="1.18.1.2" evidence="10"/>
<dbReference type="SUPFAM" id="SSF51971">
    <property type="entry name" value="Nucleotide-binding domain"/>
    <property type="match status" value="1"/>
</dbReference>
<evidence type="ECO:0000256" key="1">
    <source>
        <dbReference type="ARBA" id="ARBA00001974"/>
    </source>
</evidence>
<dbReference type="Proteomes" id="UP000552757">
    <property type="component" value="Unassembled WGS sequence"/>
</dbReference>
<keyword evidence="11" id="KW-1185">Reference proteome</keyword>
<dbReference type="PANTHER" id="PTHR48467">
    <property type="entry name" value="GLUTAMATE SYNTHASE 1 [NADH], CHLOROPLASTIC-LIKE"/>
    <property type="match status" value="1"/>
</dbReference>
<evidence type="ECO:0000256" key="8">
    <source>
        <dbReference type="PIRSR" id="PIRSR000362-2"/>
    </source>
</evidence>
<dbReference type="GO" id="GO:0004324">
    <property type="term" value="F:ferredoxin-NADP+ reductase activity"/>
    <property type="evidence" value="ECO:0007669"/>
    <property type="project" value="UniProtKB-EC"/>
</dbReference>
<dbReference type="PANTHER" id="PTHR48467:SF1">
    <property type="entry name" value="GLUTAMATE SYNTHASE 1 [NADH], CHLOROPLASTIC-LIKE"/>
    <property type="match status" value="1"/>
</dbReference>
<feature type="binding site" evidence="8">
    <location>
        <position position="351"/>
    </location>
    <ligand>
        <name>NADP(+)</name>
        <dbReference type="ChEBI" id="CHEBI:58349"/>
    </ligand>
</feature>
<dbReference type="EMBL" id="JACIEB010000003">
    <property type="protein sequence ID" value="MBB3981828.1"/>
    <property type="molecule type" value="Genomic_DNA"/>
</dbReference>
<feature type="binding site" evidence="7">
    <location>
        <position position="42"/>
    </location>
    <ligand>
        <name>FAD</name>
        <dbReference type="ChEBI" id="CHEBI:57692"/>
    </ligand>
</feature>
<dbReference type="Gene3D" id="3.40.50.720">
    <property type="entry name" value="NAD(P)-binding Rossmann-like Domain"/>
    <property type="match status" value="1"/>
</dbReference>